<protein>
    <recommendedName>
        <fullName evidence="5">Helicase C-terminal domain-containing protein</fullName>
    </recommendedName>
</protein>
<dbReference type="InterPro" id="IPR014001">
    <property type="entry name" value="Helicase_ATP-bd"/>
</dbReference>
<dbReference type="InterPro" id="IPR049730">
    <property type="entry name" value="SNF2/RAD54-like_C"/>
</dbReference>
<dbReference type="SUPFAM" id="SSF52540">
    <property type="entry name" value="P-loop containing nucleoside triphosphate hydrolases"/>
    <property type="match status" value="2"/>
</dbReference>
<dbReference type="EMBL" id="HBGH01015223">
    <property type="protein sequence ID" value="CAD9236419.1"/>
    <property type="molecule type" value="Transcribed_RNA"/>
</dbReference>
<dbReference type="PANTHER" id="PTHR45629">
    <property type="entry name" value="SNF2/RAD54 FAMILY MEMBER"/>
    <property type="match status" value="1"/>
</dbReference>
<dbReference type="PROSITE" id="PS51192">
    <property type="entry name" value="HELICASE_ATP_BIND_1"/>
    <property type="match status" value="1"/>
</dbReference>
<dbReference type="SMART" id="SM00490">
    <property type="entry name" value="HELICc"/>
    <property type="match status" value="1"/>
</dbReference>
<dbReference type="Gene3D" id="3.40.50.10810">
    <property type="entry name" value="Tandem AAA-ATPase domain"/>
    <property type="match status" value="1"/>
</dbReference>
<reference evidence="4" key="1">
    <citation type="submission" date="2021-01" db="EMBL/GenBank/DDBJ databases">
        <authorList>
            <person name="Corre E."/>
            <person name="Pelletier E."/>
            <person name="Niang G."/>
            <person name="Scheremetjew M."/>
            <person name="Finn R."/>
            <person name="Kale V."/>
            <person name="Holt S."/>
            <person name="Cochrane G."/>
            <person name="Meng A."/>
            <person name="Brown T."/>
            <person name="Cohen L."/>
        </authorList>
    </citation>
    <scope>NUCLEOTIDE SEQUENCE</scope>
    <source>
        <strain evidence="4">SAG 36.94</strain>
    </source>
</reference>
<dbReference type="Pfam" id="PF00271">
    <property type="entry name" value="Helicase_C"/>
    <property type="match status" value="1"/>
</dbReference>
<dbReference type="GO" id="GO:0016787">
    <property type="term" value="F:hydrolase activity"/>
    <property type="evidence" value="ECO:0007669"/>
    <property type="project" value="UniProtKB-KW"/>
</dbReference>
<dbReference type="InterPro" id="IPR027417">
    <property type="entry name" value="P-loop_NTPase"/>
</dbReference>
<dbReference type="InterPro" id="IPR001650">
    <property type="entry name" value="Helicase_C-like"/>
</dbReference>
<dbReference type="Gene3D" id="1.20.120.850">
    <property type="entry name" value="SWI2/SNF2 ATPases, N-terminal domain"/>
    <property type="match status" value="1"/>
</dbReference>
<accession>A0A7S1THB0</accession>
<dbReference type="AlphaFoldDB" id="A0A7S1THB0"/>
<dbReference type="InterPro" id="IPR038718">
    <property type="entry name" value="SNF2-like_sf"/>
</dbReference>
<feature type="domain" description="Helicase ATP-binding" evidence="2">
    <location>
        <begin position="1"/>
        <end position="79"/>
    </location>
</feature>
<dbReference type="InterPro" id="IPR050496">
    <property type="entry name" value="SNF2_RAD54_helicase_repair"/>
</dbReference>
<dbReference type="CDD" id="cd18793">
    <property type="entry name" value="SF2_C_SNF"/>
    <property type="match status" value="1"/>
</dbReference>
<keyword evidence="1" id="KW-0378">Hydrolase</keyword>
<dbReference type="GO" id="GO:0005524">
    <property type="term" value="F:ATP binding"/>
    <property type="evidence" value="ECO:0007669"/>
    <property type="project" value="InterPro"/>
</dbReference>
<dbReference type="PANTHER" id="PTHR45629:SF7">
    <property type="entry name" value="DNA EXCISION REPAIR PROTEIN ERCC-6-RELATED"/>
    <property type="match status" value="1"/>
</dbReference>
<evidence type="ECO:0000313" key="4">
    <source>
        <dbReference type="EMBL" id="CAD9236419.1"/>
    </source>
</evidence>
<dbReference type="GO" id="GO:0015616">
    <property type="term" value="F:DNA translocase activity"/>
    <property type="evidence" value="ECO:0007669"/>
    <property type="project" value="TreeGrafter"/>
</dbReference>
<dbReference type="Pfam" id="PF00176">
    <property type="entry name" value="SNF2-rel_dom"/>
    <property type="match status" value="1"/>
</dbReference>
<sequence length="447" mass="50224">MFPLLIISYDLFRKNLASLQSVCELLICDEGHRLKCSQGNKTIDSLSSLRCNRRIVLTGTPVQNDLEEFWALCNFVNPGCLGNLSSFRCIFASPILASREPSAAEDIKDLGLSRAAELSRVAESFILRRLSSTLSQYLPDKTESVVFCHLSENQRESYIKEAKSGVARLGESYSLGNVLSIIASLRRLCVQPHISEEIDTQSARKFTMDEATNSSKMQFLRLFVSRLTSTTNDRLVIVSNFTRNLDLCELVLDAQSIPYCRLDGSTPVQARTTMVETFNSSRTWTAFLLSSRAGGVGLNLIGANRLILLDPDWNPAIDKQAMARIWRDGQNKAVYIYRLLCTGTIEEKIFQRQIFKGQLESAIDSELVQDTPSSFSAEQLRELFDYNDDTDCETRDLIFKSDPTSEVAMDMRASQEQLCSDSVLQGLLEDEVDLISFAFESRLSRNP</sequence>
<dbReference type="Gene3D" id="3.40.50.300">
    <property type="entry name" value="P-loop containing nucleotide triphosphate hydrolases"/>
    <property type="match status" value="1"/>
</dbReference>
<organism evidence="4">
    <name type="scientific">Compsopogon caeruleus</name>
    <dbReference type="NCBI Taxonomy" id="31354"/>
    <lineage>
        <taxon>Eukaryota</taxon>
        <taxon>Rhodophyta</taxon>
        <taxon>Compsopogonophyceae</taxon>
        <taxon>Compsopogonales</taxon>
        <taxon>Compsopogonaceae</taxon>
        <taxon>Compsopogon</taxon>
    </lineage>
</organism>
<feature type="domain" description="Helicase C-terminal" evidence="3">
    <location>
        <begin position="219"/>
        <end position="379"/>
    </location>
</feature>
<dbReference type="GO" id="GO:0000724">
    <property type="term" value="P:double-strand break repair via homologous recombination"/>
    <property type="evidence" value="ECO:0007669"/>
    <property type="project" value="TreeGrafter"/>
</dbReference>
<dbReference type="InterPro" id="IPR000330">
    <property type="entry name" value="SNF2_N"/>
</dbReference>
<evidence type="ECO:0000256" key="1">
    <source>
        <dbReference type="ARBA" id="ARBA00022801"/>
    </source>
</evidence>
<gene>
    <name evidence="4" type="ORF">CCAE0312_LOCUS8513</name>
</gene>
<dbReference type="PROSITE" id="PS51194">
    <property type="entry name" value="HELICASE_CTER"/>
    <property type="match status" value="1"/>
</dbReference>
<name>A0A7S1THB0_9RHOD</name>
<proteinExistence type="predicted"/>
<evidence type="ECO:0000259" key="3">
    <source>
        <dbReference type="PROSITE" id="PS51194"/>
    </source>
</evidence>
<dbReference type="GO" id="GO:0007131">
    <property type="term" value="P:reciprocal meiotic recombination"/>
    <property type="evidence" value="ECO:0007669"/>
    <property type="project" value="TreeGrafter"/>
</dbReference>
<evidence type="ECO:0000259" key="2">
    <source>
        <dbReference type="PROSITE" id="PS51192"/>
    </source>
</evidence>
<evidence type="ECO:0008006" key="5">
    <source>
        <dbReference type="Google" id="ProtNLM"/>
    </source>
</evidence>
<dbReference type="GO" id="GO:0005634">
    <property type="term" value="C:nucleus"/>
    <property type="evidence" value="ECO:0007669"/>
    <property type="project" value="TreeGrafter"/>
</dbReference>